<feature type="transmembrane region" description="Helical" evidence="1">
    <location>
        <begin position="6"/>
        <end position="27"/>
    </location>
</feature>
<dbReference type="RefSeq" id="XP_028860576.1">
    <property type="nucleotide sequence ID" value="XM_029003651.1"/>
</dbReference>
<organism evidence="2 3">
    <name type="scientific">Plasmodium malariae</name>
    <dbReference type="NCBI Taxonomy" id="5858"/>
    <lineage>
        <taxon>Eukaryota</taxon>
        <taxon>Sar</taxon>
        <taxon>Alveolata</taxon>
        <taxon>Apicomplexa</taxon>
        <taxon>Aconoidasida</taxon>
        <taxon>Haemosporida</taxon>
        <taxon>Plasmodiidae</taxon>
        <taxon>Plasmodium</taxon>
        <taxon>Plasmodium (Plasmodium)</taxon>
    </lineage>
</organism>
<evidence type="ECO:0000256" key="1">
    <source>
        <dbReference type="SAM" id="Phobius"/>
    </source>
</evidence>
<keyword evidence="1" id="KW-1133">Transmembrane helix</keyword>
<proteinExistence type="predicted"/>
<accession>A0A1D3JLZ4</accession>
<evidence type="ECO:0000313" key="3">
    <source>
        <dbReference type="Proteomes" id="UP000219813"/>
    </source>
</evidence>
<dbReference type="Proteomes" id="UP000219813">
    <property type="component" value="Chromosome 5"/>
</dbReference>
<dbReference type="GeneID" id="39867476"/>
<sequence>MDQKIKLLLFLKISTFILLSWICNFYIYNLKYNYLQSTHNTLLDEFCKHCRNFYTRNYRLLGINNQKWDSHIVCLKEEIQNRKYVKNDASNNEKVGEDKKELLSENLPYNEKGCKKDKNNKLCLFETNKYSYLERKIFKELDFEDFLKNNKTISGKLYKKIIRKKCSLRIAIPFILLLLLSLALTVELSLGYGISNVLYYVFYQSLGKSAVDKIGNYLKNDSFGSLFKQVVTVEGKPKSALVHNMFSFLTYCSLFLILGFAFISVVFYYHKKVKKYQKIKFRKGKI</sequence>
<keyword evidence="1" id="KW-0812">Transmembrane</keyword>
<feature type="transmembrane region" description="Helical" evidence="1">
    <location>
        <begin position="248"/>
        <end position="269"/>
    </location>
</feature>
<dbReference type="KEGG" id="pmal:PMUG01_05043400"/>
<dbReference type="Pfam" id="PF12420">
    <property type="entry name" value="DUF3671"/>
    <property type="match status" value="1"/>
</dbReference>
<reference evidence="2 3" key="1">
    <citation type="submission" date="2016-06" db="EMBL/GenBank/DDBJ databases">
        <authorList>
            <consortium name="Pathogen Informatics"/>
        </authorList>
    </citation>
    <scope>NUCLEOTIDE SEQUENCE [LARGE SCALE GENOMIC DNA]</scope>
</reference>
<dbReference type="InterPro" id="IPR022139">
    <property type="entry name" value="Fam-L/Fam-M-like_plasmodium"/>
</dbReference>
<gene>
    <name evidence="2" type="primary">PmUG01_05043400</name>
    <name evidence="2" type="ORF">PMUG01_05043400</name>
</gene>
<feature type="transmembrane region" description="Helical" evidence="1">
    <location>
        <begin position="170"/>
        <end position="194"/>
    </location>
</feature>
<name>A0A1D3JLZ4_PLAMA</name>
<keyword evidence="1" id="KW-0472">Membrane</keyword>
<keyword evidence="3" id="KW-1185">Reference proteome</keyword>
<evidence type="ECO:0000313" key="2">
    <source>
        <dbReference type="EMBL" id="SBT87571.1"/>
    </source>
</evidence>
<dbReference type="VEuPathDB" id="PlasmoDB:PmUG01_05043400"/>
<protein>
    <submittedName>
        <fullName evidence="2">Fam-l protein</fullName>
    </submittedName>
</protein>
<dbReference type="AlphaFoldDB" id="A0A1D3JLZ4"/>
<dbReference type="EMBL" id="LT594626">
    <property type="protein sequence ID" value="SBT87571.1"/>
    <property type="molecule type" value="Genomic_DNA"/>
</dbReference>